<name>A0A1Z5R6C9_SORBI</name>
<evidence type="ECO:0000256" key="1">
    <source>
        <dbReference type="ARBA" id="ARBA00000073"/>
    </source>
</evidence>
<dbReference type="InterPro" id="IPR006145">
    <property type="entry name" value="PsdUridine_synth_RsuA/RluA"/>
</dbReference>
<evidence type="ECO:0000259" key="4">
    <source>
        <dbReference type="Pfam" id="PF00849"/>
    </source>
</evidence>
<dbReference type="GO" id="GO:0000455">
    <property type="term" value="P:enzyme-directed rRNA pseudouridine synthesis"/>
    <property type="evidence" value="ECO:0000318"/>
    <property type="project" value="GO_Central"/>
</dbReference>
<dbReference type="GO" id="GO:0009982">
    <property type="term" value="F:pseudouridine synthase activity"/>
    <property type="evidence" value="ECO:0000318"/>
    <property type="project" value="GO_Central"/>
</dbReference>
<dbReference type="InterPro" id="IPR050188">
    <property type="entry name" value="RluA_PseudoU_synthase"/>
</dbReference>
<dbReference type="InterPro" id="IPR020103">
    <property type="entry name" value="PsdUridine_synth_cat_dom_sf"/>
</dbReference>
<evidence type="ECO:0000313" key="6">
    <source>
        <dbReference type="Proteomes" id="UP000000768"/>
    </source>
</evidence>
<keyword evidence="6" id="KW-1185">Reference proteome</keyword>
<dbReference type="PANTHER" id="PTHR21600">
    <property type="entry name" value="MITOCHONDRIAL RNA PSEUDOURIDINE SYNTHASE"/>
    <property type="match status" value="1"/>
</dbReference>
<reference evidence="5 6" key="1">
    <citation type="journal article" date="2009" name="Nature">
        <title>The Sorghum bicolor genome and the diversification of grasses.</title>
        <authorList>
            <person name="Paterson A.H."/>
            <person name="Bowers J.E."/>
            <person name="Bruggmann R."/>
            <person name="Dubchak I."/>
            <person name="Grimwood J."/>
            <person name="Gundlach H."/>
            <person name="Haberer G."/>
            <person name="Hellsten U."/>
            <person name="Mitros T."/>
            <person name="Poliakov A."/>
            <person name="Schmutz J."/>
            <person name="Spannagl M."/>
            <person name="Tang H."/>
            <person name="Wang X."/>
            <person name="Wicker T."/>
            <person name="Bharti A.K."/>
            <person name="Chapman J."/>
            <person name="Feltus F.A."/>
            <person name="Gowik U."/>
            <person name="Grigoriev I.V."/>
            <person name="Lyons E."/>
            <person name="Maher C.A."/>
            <person name="Martis M."/>
            <person name="Narechania A."/>
            <person name="Otillar R.P."/>
            <person name="Penning B.W."/>
            <person name="Salamov A.A."/>
            <person name="Wang Y."/>
            <person name="Zhang L."/>
            <person name="Carpita N.C."/>
            <person name="Freeling M."/>
            <person name="Gingle A.R."/>
            <person name="Hash C.T."/>
            <person name="Keller B."/>
            <person name="Klein P."/>
            <person name="Kresovich S."/>
            <person name="McCann M.C."/>
            <person name="Ming R."/>
            <person name="Peterson D.G."/>
            <person name="Mehboob-ur-Rahman"/>
            <person name="Ware D."/>
            <person name="Westhoff P."/>
            <person name="Mayer K.F."/>
            <person name="Messing J."/>
            <person name="Rokhsar D.S."/>
        </authorList>
    </citation>
    <scope>NUCLEOTIDE SEQUENCE [LARGE SCALE GENOMIC DNA]</scope>
    <source>
        <strain evidence="6">cv. BTx623</strain>
    </source>
</reference>
<reference evidence="6" key="2">
    <citation type="journal article" date="2018" name="Plant J.">
        <title>The Sorghum bicolor reference genome: improved assembly, gene annotations, a transcriptome atlas, and signatures of genome organization.</title>
        <authorList>
            <person name="McCormick R.F."/>
            <person name="Truong S.K."/>
            <person name="Sreedasyam A."/>
            <person name="Jenkins J."/>
            <person name="Shu S."/>
            <person name="Sims D."/>
            <person name="Kennedy M."/>
            <person name="Amirebrahimi M."/>
            <person name="Weers B.D."/>
            <person name="McKinley B."/>
            <person name="Mattison A."/>
            <person name="Morishige D.T."/>
            <person name="Grimwood J."/>
            <person name="Schmutz J."/>
            <person name="Mullet J.E."/>
        </authorList>
    </citation>
    <scope>NUCLEOTIDE SEQUENCE [LARGE SCALE GENOMIC DNA]</scope>
    <source>
        <strain evidence="6">cv. BTx623</strain>
    </source>
</reference>
<dbReference type="PANTHER" id="PTHR21600:SF47">
    <property type="entry name" value="RNA PSEUDOURIDINE SYNTHASE 1"/>
    <property type="match status" value="1"/>
</dbReference>
<keyword evidence="2" id="KW-0694">RNA-binding</keyword>
<dbReference type="Gene3D" id="3.30.2350.10">
    <property type="entry name" value="Pseudouridine synthase"/>
    <property type="match status" value="1"/>
</dbReference>
<evidence type="ECO:0000256" key="3">
    <source>
        <dbReference type="SAM" id="MobiDB-lite"/>
    </source>
</evidence>
<dbReference type="Proteomes" id="UP000000768">
    <property type="component" value="Chromosome 8"/>
</dbReference>
<sequence length="351" mass="38042">MTKLPLPLLLLQPPAGAASPLRSLLLLLPPARRPTVMSAATSTAPSSGEYPSPVSPPYPAASKDVELRRAMTASARSAAFASADVVFEDEWLAVVDKPAGVYCDAFLTSLPSSVVSGKYFLRLAEDPATKPNLHLANRLDRDTSGLMVITKCNKVAGKLVKAFTDHKVKKTYLALCIGCPPTWEKIKICSGHGRSKHGAWRVYAMSDVGRSLPGGSVVRDMSTQFEVLGVNGKCQFREPYNFDTDDIESITVQEKAADQTCSGDVNNSAILVRAYPQSGRTHQIRLHCQYLGFPIRGDVKYGGVIEWNGVECDGHALHAESLSFVHPITGLPITFRSPLPSWAKECISTME</sequence>
<evidence type="ECO:0000256" key="2">
    <source>
        <dbReference type="ARBA" id="ARBA00022884"/>
    </source>
</evidence>
<dbReference type="EMBL" id="CM000767">
    <property type="protein sequence ID" value="OQU79318.1"/>
    <property type="molecule type" value="Genomic_DNA"/>
</dbReference>
<dbReference type="Pfam" id="PF00849">
    <property type="entry name" value="PseudoU_synth_2"/>
    <property type="match status" value="1"/>
</dbReference>
<dbReference type="InterPro" id="IPR006224">
    <property type="entry name" value="PsdUridine_synth_RluA-like_CS"/>
</dbReference>
<evidence type="ECO:0000313" key="5">
    <source>
        <dbReference type="EMBL" id="OQU79318.1"/>
    </source>
</evidence>
<feature type="domain" description="Pseudouridine synthase RsuA/RluA-like" evidence="4">
    <location>
        <begin position="93"/>
        <end position="289"/>
    </location>
</feature>
<dbReference type="AlphaFoldDB" id="A0A1Z5R6C9"/>
<dbReference type="ExpressionAtlas" id="A0A1Z5R6C9">
    <property type="expression patterns" value="baseline"/>
</dbReference>
<accession>A0A1Z5R6C9</accession>
<feature type="region of interest" description="Disordered" evidence="3">
    <location>
        <begin position="38"/>
        <end position="57"/>
    </location>
</feature>
<dbReference type="Gramene" id="OQU79318">
    <property type="protein sequence ID" value="OQU79318"/>
    <property type="gene ID" value="SORBI_3008G128800"/>
</dbReference>
<dbReference type="OrthoDB" id="418349at2759"/>
<gene>
    <name evidence="5" type="ORF">SORBI_3008G128800</name>
</gene>
<organism evidence="5 6">
    <name type="scientific">Sorghum bicolor</name>
    <name type="common">Sorghum</name>
    <name type="synonym">Sorghum vulgare</name>
    <dbReference type="NCBI Taxonomy" id="4558"/>
    <lineage>
        <taxon>Eukaryota</taxon>
        <taxon>Viridiplantae</taxon>
        <taxon>Streptophyta</taxon>
        <taxon>Embryophyta</taxon>
        <taxon>Tracheophyta</taxon>
        <taxon>Spermatophyta</taxon>
        <taxon>Magnoliopsida</taxon>
        <taxon>Liliopsida</taxon>
        <taxon>Poales</taxon>
        <taxon>Poaceae</taxon>
        <taxon>PACMAD clade</taxon>
        <taxon>Panicoideae</taxon>
        <taxon>Andropogonodae</taxon>
        <taxon>Andropogoneae</taxon>
        <taxon>Sorghinae</taxon>
        <taxon>Sorghum</taxon>
    </lineage>
</organism>
<dbReference type="CDD" id="cd02869">
    <property type="entry name" value="PseudoU_synth_RluA_like"/>
    <property type="match status" value="1"/>
</dbReference>
<dbReference type="SUPFAM" id="SSF55120">
    <property type="entry name" value="Pseudouridine synthase"/>
    <property type="match status" value="1"/>
</dbReference>
<dbReference type="STRING" id="4558.A0A1Z5R6C9"/>
<proteinExistence type="predicted"/>
<dbReference type="GO" id="GO:0003723">
    <property type="term" value="F:RNA binding"/>
    <property type="evidence" value="ECO:0007669"/>
    <property type="project" value="UniProtKB-KW"/>
</dbReference>
<protein>
    <recommendedName>
        <fullName evidence="4">Pseudouridine synthase RsuA/RluA-like domain-containing protein</fullName>
    </recommendedName>
</protein>
<dbReference type="eggNOG" id="KOG1919">
    <property type="taxonomic scope" value="Eukaryota"/>
</dbReference>
<dbReference type="FunCoup" id="A0A1Z5R6C9">
    <property type="interactions" value="17"/>
</dbReference>
<dbReference type="InParanoid" id="A0A1Z5R6C9"/>
<dbReference type="PROSITE" id="PS01129">
    <property type="entry name" value="PSI_RLU"/>
    <property type="match status" value="1"/>
</dbReference>
<comment type="catalytic activity">
    <reaction evidence="1">
        <text>a uridine in RNA = a pseudouridine in RNA</text>
        <dbReference type="Rhea" id="RHEA:48348"/>
        <dbReference type="Rhea" id="RHEA-COMP:12068"/>
        <dbReference type="Rhea" id="RHEA-COMP:12069"/>
        <dbReference type="ChEBI" id="CHEBI:65314"/>
        <dbReference type="ChEBI" id="CHEBI:65315"/>
    </reaction>
</comment>